<keyword evidence="3" id="KW-1185">Reference proteome</keyword>
<evidence type="ECO:0000256" key="1">
    <source>
        <dbReference type="SAM" id="MobiDB-lite"/>
    </source>
</evidence>
<sequence>MACEITVGSSLKDISFVNSDIIAALESNSTKLYQTDTSRRIMTIGCEEETKQLHGADENCFLIQYTGIRILKISTGQLIDGTLLERTRRFWPVTGNRKEWPPSLRTSRAEAECMNCFLIQNAGISILKIKTGQLVRWHTVEDNEEILASHMNSATEKMFDKWKPAILRSINESSFMAASETGPVKLCDFGKSNKPIWTTPVLDRINAVEDVGLSNVCVITDSKVLLMDSTLGKKKMSIDMKPNEKCVGVLRHYDMTTESKRSHILKYETHLTTPNLYCRFKDELFATCDGKGRVIIQYGNTSQNEFAAEAKKLKDRNRKRQWLRRSSTFSKPIGRKETKGEKTRGIWTTQATSKADVKLNFP</sequence>
<dbReference type="EMBL" id="DS268408">
    <property type="protein sequence ID" value="EFO86350.1"/>
    <property type="molecule type" value="Genomic_DNA"/>
</dbReference>
<dbReference type="InParanoid" id="E3LGP9"/>
<organism evidence="3">
    <name type="scientific">Caenorhabditis remanei</name>
    <name type="common">Caenorhabditis vulgaris</name>
    <dbReference type="NCBI Taxonomy" id="31234"/>
    <lineage>
        <taxon>Eukaryota</taxon>
        <taxon>Metazoa</taxon>
        <taxon>Ecdysozoa</taxon>
        <taxon>Nematoda</taxon>
        <taxon>Chromadorea</taxon>
        <taxon>Rhabditida</taxon>
        <taxon>Rhabditina</taxon>
        <taxon>Rhabditomorpha</taxon>
        <taxon>Rhabditoidea</taxon>
        <taxon>Rhabditidae</taxon>
        <taxon>Peloderinae</taxon>
        <taxon>Caenorhabditis</taxon>
    </lineage>
</organism>
<accession>E3LGP9</accession>
<dbReference type="HOGENOM" id="CLU_765568_0_0_1"/>
<feature type="region of interest" description="Disordered" evidence="1">
    <location>
        <begin position="328"/>
        <end position="347"/>
    </location>
</feature>
<reference evidence="2" key="1">
    <citation type="submission" date="2007-07" db="EMBL/GenBank/DDBJ databases">
        <title>PCAP assembly of the Caenorhabditis remanei genome.</title>
        <authorList>
            <consortium name="The Caenorhabditis remanei Sequencing Consortium"/>
            <person name="Wilson R.K."/>
        </authorList>
    </citation>
    <scope>NUCLEOTIDE SEQUENCE [LARGE SCALE GENOMIC DNA]</scope>
    <source>
        <strain evidence="2">PB4641</strain>
    </source>
</reference>
<evidence type="ECO:0000313" key="2">
    <source>
        <dbReference type="EMBL" id="EFO86350.1"/>
    </source>
</evidence>
<evidence type="ECO:0000313" key="3">
    <source>
        <dbReference type="Proteomes" id="UP000008281"/>
    </source>
</evidence>
<feature type="compositionally biased region" description="Basic and acidic residues" evidence="1">
    <location>
        <begin position="334"/>
        <end position="344"/>
    </location>
</feature>
<gene>
    <name evidence="2" type="ORF">CRE_01600</name>
</gene>
<proteinExistence type="predicted"/>
<name>E3LGP9_CAERE</name>
<dbReference type="AlphaFoldDB" id="E3LGP9"/>
<dbReference type="Proteomes" id="UP000008281">
    <property type="component" value="Unassembled WGS sequence"/>
</dbReference>
<protein>
    <submittedName>
        <fullName evidence="2">Uncharacterized protein</fullName>
    </submittedName>
</protein>